<dbReference type="Proteomes" id="UP001152531">
    <property type="component" value="Unassembled WGS sequence"/>
</dbReference>
<gene>
    <name evidence="1" type="ORF">CLIB1444_01S11782</name>
</gene>
<protein>
    <submittedName>
        <fullName evidence="1">DNA polymerase epsilon subunit D</fullName>
    </submittedName>
</protein>
<comment type="caution">
    <text evidence="1">The sequence shown here is derived from an EMBL/GenBank/DDBJ whole genome shotgun (WGS) entry which is preliminary data.</text>
</comment>
<organism evidence="1 2">
    <name type="scientific">[Candida] jaroonii</name>
    <dbReference type="NCBI Taxonomy" id="467808"/>
    <lineage>
        <taxon>Eukaryota</taxon>
        <taxon>Fungi</taxon>
        <taxon>Dikarya</taxon>
        <taxon>Ascomycota</taxon>
        <taxon>Saccharomycotina</taxon>
        <taxon>Pichiomycetes</taxon>
        <taxon>Debaryomycetaceae</taxon>
        <taxon>Yamadazyma</taxon>
    </lineage>
</organism>
<dbReference type="EMBL" id="CALSDN010000001">
    <property type="protein sequence ID" value="CAH6718663.1"/>
    <property type="molecule type" value="Genomic_DNA"/>
</dbReference>
<keyword evidence="2" id="KW-1185">Reference proteome</keyword>
<accession>A0ACA9Y140</accession>
<evidence type="ECO:0000313" key="2">
    <source>
        <dbReference type="Proteomes" id="UP001152531"/>
    </source>
</evidence>
<sequence>MPPKGWRKNADGNYPQPMKKQELVSIDEILFPRSIVQRLAKDIISEADDANVLLSKDSVIALQRSATVFVSYLFSNAKTVAKSSDRKTINAQDLIVALERTGYSSFVPEIKQKLSVYEAKVQEKKLRKANDNDTDNEVKRLKNNSKSPVNTSTLEDEESDDDTNEVEELEPEEIEPEEMDEDEDEEDQDQGNASNPIALMSKDDGELEGSTIDEIEVIQDESSDED</sequence>
<name>A0ACA9Y140_9ASCO</name>
<evidence type="ECO:0000313" key="1">
    <source>
        <dbReference type="EMBL" id="CAH6718663.1"/>
    </source>
</evidence>
<reference evidence="1" key="1">
    <citation type="submission" date="2022-06" db="EMBL/GenBank/DDBJ databases">
        <authorList>
            <person name="Legras J.-L."/>
            <person name="Devillers H."/>
            <person name="Grondin C."/>
        </authorList>
    </citation>
    <scope>NUCLEOTIDE SEQUENCE</scope>
    <source>
        <strain evidence="1">CLIB 1444</strain>
    </source>
</reference>
<proteinExistence type="predicted"/>